<proteinExistence type="inferred from homology"/>
<dbReference type="InterPro" id="IPR001478">
    <property type="entry name" value="PDZ"/>
</dbReference>
<keyword evidence="4" id="KW-0720">Serine protease</keyword>
<dbReference type="SUPFAM" id="SSF50156">
    <property type="entry name" value="PDZ domain-like"/>
    <property type="match status" value="1"/>
</dbReference>
<protein>
    <submittedName>
        <fullName evidence="7">2-alkenal reductase</fullName>
    </submittedName>
</protein>
<keyword evidence="5" id="KW-0472">Membrane</keyword>
<dbReference type="PANTHER" id="PTHR43343">
    <property type="entry name" value="PEPTIDASE S12"/>
    <property type="match status" value="1"/>
</dbReference>
<dbReference type="FunFam" id="2.40.10.10:FF:000001">
    <property type="entry name" value="Periplasmic serine protease DegS"/>
    <property type="match status" value="1"/>
</dbReference>
<dbReference type="PRINTS" id="PR00834">
    <property type="entry name" value="PROTEASES2C"/>
</dbReference>
<keyword evidence="5" id="KW-1133">Transmembrane helix</keyword>
<dbReference type="InterPro" id="IPR043504">
    <property type="entry name" value="Peptidase_S1_PA_chymotrypsin"/>
</dbReference>
<gene>
    <name evidence="7" type="ORF">EDC65_0985</name>
</gene>
<dbReference type="SMART" id="SM00228">
    <property type="entry name" value="PDZ"/>
    <property type="match status" value="1"/>
</dbReference>
<sequence length="361" mass="37635">MQGSFVRYAVIWVLILASIYIGDQFVRDLWLVGSEPRVVAARGELAPAERHTIELFQNASPSVVYIFTEGAVVSTPQGRARQSGTGTGFLWDASGHVVTNFHVVDQARRVRVRLFDETTVEGRVIGAAPDHDLAVIRLADTRIELRPIPIGTSADLKVGQFAYAIGNPFGLARTLTTGVVSALDRRLPTASHREIAGVIQTDAAINPGNSGGPLLDSAGRLIGVNTAIISEGGGSAGIGFAVPVDTVNRVVPALIRDGRVPRPGIGIVALPEDAIPGQSGIAIERVLPGSPAANAGLRGADPRSGAVGDIIIAVDGRPAKTLSDLAAAVERAGVNGSVDLTILRAGQRSTFRVLVVDVAGR</sequence>
<dbReference type="RefSeq" id="WP_123688528.1">
    <property type="nucleotide sequence ID" value="NZ_AP019700.1"/>
</dbReference>
<reference evidence="7 8" key="1">
    <citation type="submission" date="2018-11" db="EMBL/GenBank/DDBJ databases">
        <title>Genomic Encyclopedia of Type Strains, Phase IV (KMG-IV): sequencing the most valuable type-strain genomes for metagenomic binning, comparative biology and taxonomic classification.</title>
        <authorList>
            <person name="Goeker M."/>
        </authorList>
    </citation>
    <scope>NUCLEOTIDE SEQUENCE [LARGE SCALE GENOMIC DNA]</scope>
    <source>
        <strain evidence="7 8">DSM 5900</strain>
    </source>
</reference>
<organism evidence="7 8">
    <name type="scientific">Stella humosa</name>
    <dbReference type="NCBI Taxonomy" id="94"/>
    <lineage>
        <taxon>Bacteria</taxon>
        <taxon>Pseudomonadati</taxon>
        <taxon>Pseudomonadota</taxon>
        <taxon>Alphaproteobacteria</taxon>
        <taxon>Rhodospirillales</taxon>
        <taxon>Stellaceae</taxon>
        <taxon>Stella</taxon>
    </lineage>
</organism>
<comment type="similarity">
    <text evidence="1">Belongs to the peptidase S1C family.</text>
</comment>
<evidence type="ECO:0000256" key="2">
    <source>
        <dbReference type="ARBA" id="ARBA00022670"/>
    </source>
</evidence>
<keyword evidence="5" id="KW-0812">Transmembrane</keyword>
<dbReference type="EMBL" id="RJKX01000011">
    <property type="protein sequence ID" value="ROQ01798.1"/>
    <property type="molecule type" value="Genomic_DNA"/>
</dbReference>
<keyword evidence="8" id="KW-1185">Reference proteome</keyword>
<dbReference type="GO" id="GO:0006508">
    <property type="term" value="P:proteolysis"/>
    <property type="evidence" value="ECO:0007669"/>
    <property type="project" value="UniProtKB-KW"/>
</dbReference>
<dbReference type="PROSITE" id="PS50106">
    <property type="entry name" value="PDZ"/>
    <property type="match status" value="1"/>
</dbReference>
<dbReference type="InterPro" id="IPR036034">
    <property type="entry name" value="PDZ_sf"/>
</dbReference>
<dbReference type="SUPFAM" id="SSF50494">
    <property type="entry name" value="Trypsin-like serine proteases"/>
    <property type="match status" value="1"/>
</dbReference>
<evidence type="ECO:0000256" key="5">
    <source>
        <dbReference type="SAM" id="Phobius"/>
    </source>
</evidence>
<keyword evidence="2" id="KW-0645">Protease</keyword>
<dbReference type="Pfam" id="PF13180">
    <property type="entry name" value="PDZ_2"/>
    <property type="match status" value="1"/>
</dbReference>
<evidence type="ECO:0000259" key="6">
    <source>
        <dbReference type="PROSITE" id="PS50106"/>
    </source>
</evidence>
<dbReference type="InterPro" id="IPR001940">
    <property type="entry name" value="Peptidase_S1C"/>
</dbReference>
<dbReference type="AlphaFoldDB" id="A0A3N1ME15"/>
<dbReference type="Gene3D" id="2.40.10.10">
    <property type="entry name" value="Trypsin-like serine proteases"/>
    <property type="match status" value="2"/>
</dbReference>
<evidence type="ECO:0000313" key="7">
    <source>
        <dbReference type="EMBL" id="ROQ01798.1"/>
    </source>
</evidence>
<dbReference type="Pfam" id="PF13365">
    <property type="entry name" value="Trypsin_2"/>
    <property type="match status" value="1"/>
</dbReference>
<dbReference type="PANTHER" id="PTHR43343:SF3">
    <property type="entry name" value="PROTEASE DO-LIKE 8, CHLOROPLASTIC"/>
    <property type="match status" value="1"/>
</dbReference>
<dbReference type="InterPro" id="IPR051201">
    <property type="entry name" value="Chloro_Bact_Ser_Proteases"/>
</dbReference>
<feature type="domain" description="PDZ" evidence="6">
    <location>
        <begin position="264"/>
        <end position="346"/>
    </location>
</feature>
<dbReference type="Proteomes" id="UP000278222">
    <property type="component" value="Unassembled WGS sequence"/>
</dbReference>
<keyword evidence="3" id="KW-0378">Hydrolase</keyword>
<dbReference type="GO" id="GO:0004252">
    <property type="term" value="F:serine-type endopeptidase activity"/>
    <property type="evidence" value="ECO:0007669"/>
    <property type="project" value="InterPro"/>
</dbReference>
<evidence type="ECO:0000313" key="8">
    <source>
        <dbReference type="Proteomes" id="UP000278222"/>
    </source>
</evidence>
<comment type="caution">
    <text evidence="7">The sequence shown here is derived from an EMBL/GenBank/DDBJ whole genome shotgun (WGS) entry which is preliminary data.</text>
</comment>
<evidence type="ECO:0000256" key="4">
    <source>
        <dbReference type="ARBA" id="ARBA00022825"/>
    </source>
</evidence>
<name>A0A3N1ME15_9PROT</name>
<dbReference type="InterPro" id="IPR009003">
    <property type="entry name" value="Peptidase_S1_PA"/>
</dbReference>
<accession>A0A3N1ME15</accession>
<evidence type="ECO:0000256" key="3">
    <source>
        <dbReference type="ARBA" id="ARBA00022801"/>
    </source>
</evidence>
<dbReference type="OrthoDB" id="9758917at2"/>
<feature type="transmembrane region" description="Helical" evidence="5">
    <location>
        <begin position="6"/>
        <end position="22"/>
    </location>
</feature>
<evidence type="ECO:0000256" key="1">
    <source>
        <dbReference type="ARBA" id="ARBA00010541"/>
    </source>
</evidence>
<dbReference type="Gene3D" id="2.30.42.10">
    <property type="match status" value="1"/>
</dbReference>